<evidence type="ECO:0000256" key="7">
    <source>
        <dbReference type="ARBA" id="ARBA00022697"/>
    </source>
</evidence>
<protein>
    <recommendedName>
        <fullName evidence="5 10">Homoserine dehydrogenase</fullName>
        <ecNumber evidence="4 10">1.1.1.3</ecNumber>
    </recommendedName>
</protein>
<evidence type="ECO:0000313" key="15">
    <source>
        <dbReference type="Proteomes" id="UP001319060"/>
    </source>
</evidence>
<dbReference type="EC" id="1.1.1.3" evidence="4 10"/>
<accession>A0ABS2ZDL7</accession>
<keyword evidence="9 10" id="KW-0486">Methionine biosynthesis</keyword>
<dbReference type="InterPro" id="IPR019811">
    <property type="entry name" value="HDH_CS"/>
</dbReference>
<dbReference type="GO" id="GO:0004412">
    <property type="term" value="F:homoserine dehydrogenase activity"/>
    <property type="evidence" value="ECO:0007669"/>
    <property type="project" value="UniProtKB-EC"/>
</dbReference>
<dbReference type="NCBIfam" id="NF004976">
    <property type="entry name" value="PRK06349.1"/>
    <property type="match status" value="1"/>
</dbReference>
<evidence type="ECO:0000256" key="4">
    <source>
        <dbReference type="ARBA" id="ARBA00013213"/>
    </source>
</evidence>
<comment type="pathway">
    <text evidence="1 10">Amino-acid biosynthesis; L-threonine biosynthesis; L-threonine from L-aspartate: step 3/5.</text>
</comment>
<comment type="pathway">
    <text evidence="2 10">Amino-acid biosynthesis; L-methionine biosynthesis via de novo pathway; L-homoserine from L-aspartate: step 3/3.</text>
</comment>
<feature type="domain" description="Homoserine dehydrogenase catalytic" evidence="12">
    <location>
        <begin position="136"/>
        <end position="313"/>
    </location>
</feature>
<dbReference type="Proteomes" id="UP001319060">
    <property type="component" value="Unassembled WGS sequence"/>
</dbReference>
<reference evidence="14 15" key="1">
    <citation type="submission" date="2021-01" db="EMBL/GenBank/DDBJ databases">
        <title>Genome Sequencing of Type Strains.</title>
        <authorList>
            <person name="Lemaire J.F."/>
            <person name="Inderbitzin P."/>
            <person name="Collins S.B."/>
            <person name="Wespe N."/>
            <person name="Knight-Connoni V."/>
        </authorList>
    </citation>
    <scope>NUCLEOTIDE SEQUENCE [LARGE SCALE GENOMIC DNA]</scope>
    <source>
        <strain evidence="14 15">DSM 14730</strain>
    </source>
</reference>
<feature type="domain" description="Aspartate/homoserine dehydrogenase NAD-binding" evidence="13">
    <location>
        <begin position="10"/>
        <end position="123"/>
    </location>
</feature>
<dbReference type="Pfam" id="PF03447">
    <property type="entry name" value="NAD_binding_3"/>
    <property type="match status" value="1"/>
</dbReference>
<evidence type="ECO:0000256" key="8">
    <source>
        <dbReference type="ARBA" id="ARBA00023002"/>
    </source>
</evidence>
<dbReference type="InterPro" id="IPR001342">
    <property type="entry name" value="HDH_cat"/>
</dbReference>
<dbReference type="PANTHER" id="PTHR43331">
    <property type="entry name" value="HOMOSERINE DEHYDROGENASE"/>
    <property type="match status" value="1"/>
</dbReference>
<sequence>MALIKAALLGFGTVGQGVYEALKTHREQLKAVLGEEVVIEGILVKDGSKQRDVDEHVLVTTDFEEILQIEGLQIVFEAIVGEEPGFTYLSKALEKGCHVITANKVMFARHGRTLLDKAEKLERFVGFEATTAGGTPIIRSIAQLLQVNEIHSVEAILNGTSNYILTNMREKGLPFQDVLKRAQELGYAEADPASDIEGHDAFFKLMILSELSFGETPEWKDVERKGITDVTSEQIAVFKDWGFKVKHLARIRRDRDQFISSVKPVLVDAAHPLYGVEDVQNAIMVETSLAGKVTVQGAGAGKLPTASAMVEDLTYVLQSNSTFARKKKIAPFAAGSLAEEADRTLVGEYAVIGSSVGFHGTDGVDILKQEVKDDLVYLLIKCQASTAELLEENPDLVVYEVAGKVKEAWVQSEKKDLLLQKVINL</sequence>
<keyword evidence="8 10" id="KW-0560">Oxidoreductase</keyword>
<dbReference type="PANTHER" id="PTHR43331:SF1">
    <property type="entry name" value="HOMOSERINE DEHYDROGENASE"/>
    <property type="match status" value="1"/>
</dbReference>
<dbReference type="PROSITE" id="PS01042">
    <property type="entry name" value="HOMOSER_DHGENASE"/>
    <property type="match status" value="1"/>
</dbReference>
<comment type="catalytic activity">
    <reaction evidence="10">
        <text>L-homoserine + NADP(+) = L-aspartate 4-semialdehyde + NADPH + H(+)</text>
        <dbReference type="Rhea" id="RHEA:15761"/>
        <dbReference type="ChEBI" id="CHEBI:15378"/>
        <dbReference type="ChEBI" id="CHEBI:57476"/>
        <dbReference type="ChEBI" id="CHEBI:57783"/>
        <dbReference type="ChEBI" id="CHEBI:58349"/>
        <dbReference type="ChEBI" id="CHEBI:537519"/>
        <dbReference type="EC" id="1.1.1.3"/>
    </reaction>
</comment>
<evidence type="ECO:0000256" key="2">
    <source>
        <dbReference type="ARBA" id="ARBA00005062"/>
    </source>
</evidence>
<dbReference type="InterPro" id="IPR036291">
    <property type="entry name" value="NAD(P)-bd_dom_sf"/>
</dbReference>
<dbReference type="InterPro" id="IPR005106">
    <property type="entry name" value="Asp/hSer_DH_NAD-bd"/>
</dbReference>
<dbReference type="EMBL" id="JAFHKS010000042">
    <property type="protein sequence ID" value="MBN3544721.1"/>
    <property type="molecule type" value="Genomic_DNA"/>
</dbReference>
<comment type="similarity">
    <text evidence="3 11">Belongs to the homoserine dehydrogenase family.</text>
</comment>
<proteinExistence type="inferred from homology"/>
<keyword evidence="10" id="KW-0521">NADP</keyword>
<keyword evidence="6 10" id="KW-0028">Amino-acid biosynthesis</keyword>
<evidence type="ECO:0000313" key="14">
    <source>
        <dbReference type="EMBL" id="MBN3544721.1"/>
    </source>
</evidence>
<evidence type="ECO:0000256" key="11">
    <source>
        <dbReference type="RuleBase" id="RU004171"/>
    </source>
</evidence>
<evidence type="ECO:0000256" key="5">
    <source>
        <dbReference type="ARBA" id="ARBA00013376"/>
    </source>
</evidence>
<dbReference type="SUPFAM" id="SSF51735">
    <property type="entry name" value="NAD(P)-binding Rossmann-fold domains"/>
    <property type="match status" value="1"/>
</dbReference>
<dbReference type="SUPFAM" id="SSF55347">
    <property type="entry name" value="Glyceraldehyde-3-phosphate dehydrogenase-like, C-terminal domain"/>
    <property type="match status" value="1"/>
</dbReference>
<comment type="caution">
    <text evidence="14">The sequence shown here is derived from an EMBL/GenBank/DDBJ whole genome shotgun (WGS) entry which is preliminary data.</text>
</comment>
<dbReference type="Pfam" id="PF00742">
    <property type="entry name" value="Homoserine_dh"/>
    <property type="match status" value="1"/>
</dbReference>
<evidence type="ECO:0000256" key="10">
    <source>
        <dbReference type="RuleBase" id="RU000579"/>
    </source>
</evidence>
<organism evidence="14 15">
    <name type="scientific">Fictibacillus barbaricus</name>
    <dbReference type="NCBI Taxonomy" id="182136"/>
    <lineage>
        <taxon>Bacteria</taxon>
        <taxon>Bacillati</taxon>
        <taxon>Bacillota</taxon>
        <taxon>Bacilli</taxon>
        <taxon>Bacillales</taxon>
        <taxon>Fictibacillaceae</taxon>
        <taxon>Fictibacillus</taxon>
    </lineage>
</organism>
<evidence type="ECO:0000256" key="1">
    <source>
        <dbReference type="ARBA" id="ARBA00005056"/>
    </source>
</evidence>
<gene>
    <name evidence="14" type="ORF">JYA64_05420</name>
</gene>
<keyword evidence="7 10" id="KW-0791">Threonine biosynthesis</keyword>
<evidence type="ECO:0000256" key="3">
    <source>
        <dbReference type="ARBA" id="ARBA00006753"/>
    </source>
</evidence>
<keyword evidence="15" id="KW-1185">Reference proteome</keyword>
<dbReference type="Gene3D" id="3.30.360.10">
    <property type="entry name" value="Dihydrodipicolinate Reductase, domain 2"/>
    <property type="match status" value="1"/>
</dbReference>
<dbReference type="Gene3D" id="3.40.50.720">
    <property type="entry name" value="NAD(P)-binding Rossmann-like Domain"/>
    <property type="match status" value="1"/>
</dbReference>
<evidence type="ECO:0000259" key="13">
    <source>
        <dbReference type="Pfam" id="PF03447"/>
    </source>
</evidence>
<dbReference type="RefSeq" id="WP_188403608.1">
    <property type="nucleotide sequence ID" value="NZ_BMCE01000002.1"/>
</dbReference>
<evidence type="ECO:0000256" key="6">
    <source>
        <dbReference type="ARBA" id="ARBA00022605"/>
    </source>
</evidence>
<evidence type="ECO:0000259" key="12">
    <source>
        <dbReference type="Pfam" id="PF00742"/>
    </source>
</evidence>
<name>A0ABS2ZDL7_9BACL</name>
<evidence type="ECO:0000256" key="9">
    <source>
        <dbReference type="ARBA" id="ARBA00023167"/>
    </source>
</evidence>